<feature type="domain" description="AMMECR1" evidence="1">
    <location>
        <begin position="1"/>
        <end position="205"/>
    </location>
</feature>
<dbReference type="PROSITE" id="PS51112">
    <property type="entry name" value="AMMECR1"/>
    <property type="match status" value="1"/>
</dbReference>
<sequence length="208" mass="23880">MSKALSLLAFETLHNKLFQESTSVTLAKFNDLTESSALDYPENAPLFITWNKSGQLRGCIGTFQSLRIENGVKRFALTSALDDPRFPPITKKELPLLSVSVTLLDNFTPISLPLDWQIGLHGLKLQFEKNDEYYSGTFLPSVAEEQEWDHKTTLYYLLKKAGYDFAVKSKVIEFYEDGLQEGWIQLERYDGLKNHLVYDEFIKIRDKA</sequence>
<dbReference type="AlphaFoldDB" id="A0A1E4RKL7"/>
<dbReference type="Gene3D" id="3.30.700.20">
    <property type="entry name" value="Hypothetical protein ph0010, domain 1"/>
    <property type="match status" value="1"/>
</dbReference>
<dbReference type="PANTHER" id="PTHR13016">
    <property type="entry name" value="AMMECR1 HOMOLOG"/>
    <property type="match status" value="1"/>
</dbReference>
<name>A0A1E4RKL7_9ASCO</name>
<dbReference type="InterPro" id="IPR023473">
    <property type="entry name" value="AMMECR1"/>
</dbReference>
<dbReference type="NCBIfam" id="TIGR00296">
    <property type="entry name" value="TIGR00296 family protein"/>
    <property type="match status" value="1"/>
</dbReference>
<dbReference type="EMBL" id="KV454540">
    <property type="protein sequence ID" value="ODV67625.1"/>
    <property type="molecule type" value="Genomic_DNA"/>
</dbReference>
<dbReference type="Proteomes" id="UP000095085">
    <property type="component" value="Unassembled WGS sequence"/>
</dbReference>
<dbReference type="RefSeq" id="XP_020076692.1">
    <property type="nucleotide sequence ID" value="XM_020221043.1"/>
</dbReference>
<organism evidence="2 3">
    <name type="scientific">Hyphopichia burtonii NRRL Y-1933</name>
    <dbReference type="NCBI Taxonomy" id="984485"/>
    <lineage>
        <taxon>Eukaryota</taxon>
        <taxon>Fungi</taxon>
        <taxon>Dikarya</taxon>
        <taxon>Ascomycota</taxon>
        <taxon>Saccharomycotina</taxon>
        <taxon>Pichiomycetes</taxon>
        <taxon>Debaryomycetaceae</taxon>
        <taxon>Hyphopichia</taxon>
    </lineage>
</organism>
<dbReference type="InterPro" id="IPR002733">
    <property type="entry name" value="AMMECR1_domain"/>
</dbReference>
<accession>A0A1E4RKL7</accession>
<keyword evidence="3" id="KW-1185">Reference proteome</keyword>
<dbReference type="SUPFAM" id="SSF143447">
    <property type="entry name" value="AMMECR1-like"/>
    <property type="match status" value="1"/>
</dbReference>
<dbReference type="InterPro" id="IPR036071">
    <property type="entry name" value="AMMECR1_dom_sf"/>
</dbReference>
<dbReference type="Pfam" id="PF01871">
    <property type="entry name" value="AMMECR1"/>
    <property type="match status" value="1"/>
</dbReference>
<evidence type="ECO:0000259" key="1">
    <source>
        <dbReference type="PROSITE" id="PS51112"/>
    </source>
</evidence>
<evidence type="ECO:0000313" key="2">
    <source>
        <dbReference type="EMBL" id="ODV67625.1"/>
    </source>
</evidence>
<protein>
    <recommendedName>
        <fullName evidence="1">AMMECR1 domain-containing protein</fullName>
    </recommendedName>
</protein>
<dbReference type="GeneID" id="30995593"/>
<dbReference type="OrthoDB" id="24630at2759"/>
<reference evidence="3" key="1">
    <citation type="submission" date="2016-05" db="EMBL/GenBank/DDBJ databases">
        <title>Comparative genomics of biotechnologically important yeasts.</title>
        <authorList>
            <consortium name="DOE Joint Genome Institute"/>
            <person name="Riley R."/>
            <person name="Haridas S."/>
            <person name="Wolfe K.H."/>
            <person name="Lopes M.R."/>
            <person name="Hittinger C.T."/>
            <person name="Goker M."/>
            <person name="Salamov A."/>
            <person name="Wisecaver J."/>
            <person name="Long T.M."/>
            <person name="Aerts A.L."/>
            <person name="Barry K."/>
            <person name="Choi C."/>
            <person name="Clum A."/>
            <person name="Coughlan A.Y."/>
            <person name="Deshpande S."/>
            <person name="Douglass A.P."/>
            <person name="Hanson S.J."/>
            <person name="Klenk H.-P."/>
            <person name="Labutti K."/>
            <person name="Lapidus A."/>
            <person name="Lindquist E."/>
            <person name="Lipzen A."/>
            <person name="Meier-Kolthoff J.P."/>
            <person name="Ohm R.A."/>
            <person name="Otillar R.P."/>
            <person name="Pangilinan J."/>
            <person name="Peng Y."/>
            <person name="Rokas A."/>
            <person name="Rosa C.A."/>
            <person name="Scheuner C."/>
            <person name="Sibirny A.A."/>
            <person name="Slot J.C."/>
            <person name="Stielow J.B."/>
            <person name="Sun H."/>
            <person name="Kurtzman C.P."/>
            <person name="Blackwell M."/>
            <person name="Grigoriev I.V."/>
            <person name="Jeffries T.W."/>
        </authorList>
    </citation>
    <scope>NUCLEOTIDE SEQUENCE [LARGE SCALE GENOMIC DNA]</scope>
    <source>
        <strain evidence="3">NRRL Y-1933</strain>
    </source>
</reference>
<dbReference type="STRING" id="984485.A0A1E4RKL7"/>
<proteinExistence type="predicted"/>
<gene>
    <name evidence="2" type="ORF">HYPBUDRAFT_152487</name>
</gene>
<evidence type="ECO:0000313" key="3">
    <source>
        <dbReference type="Proteomes" id="UP000095085"/>
    </source>
</evidence>
<dbReference type="InterPro" id="IPR027485">
    <property type="entry name" value="AMMECR1_N"/>
</dbReference>
<dbReference type="PANTHER" id="PTHR13016:SF0">
    <property type="entry name" value="AMME SYNDROME CANDIDATE GENE 1 PROTEIN"/>
    <property type="match status" value="1"/>
</dbReference>